<keyword evidence="4" id="KW-1185">Reference proteome</keyword>
<organism evidence="1 3">
    <name type="scientific">Chitinophaga sancti</name>
    <dbReference type="NCBI Taxonomy" id="1004"/>
    <lineage>
        <taxon>Bacteria</taxon>
        <taxon>Pseudomonadati</taxon>
        <taxon>Bacteroidota</taxon>
        <taxon>Chitinophagia</taxon>
        <taxon>Chitinophagales</taxon>
        <taxon>Chitinophagaceae</taxon>
        <taxon>Chitinophaga</taxon>
    </lineage>
</organism>
<dbReference type="EMBL" id="FPIZ01000025">
    <property type="protein sequence ID" value="SFW84986.1"/>
    <property type="molecule type" value="Genomic_DNA"/>
</dbReference>
<evidence type="ECO:0000313" key="4">
    <source>
        <dbReference type="Proteomes" id="UP001326715"/>
    </source>
</evidence>
<reference evidence="1 3" key="1">
    <citation type="submission" date="2016-11" db="EMBL/GenBank/DDBJ databases">
        <authorList>
            <person name="Jaros S."/>
            <person name="Januszkiewicz K."/>
            <person name="Wedrychowicz H."/>
        </authorList>
    </citation>
    <scope>NUCLEOTIDE SEQUENCE [LARGE SCALE GENOMIC DNA]</scope>
    <source>
        <strain evidence="1 3">DSM 784</strain>
    </source>
</reference>
<dbReference type="STRING" id="1004.SAMN05661012_05646"/>
<evidence type="ECO:0000313" key="2">
    <source>
        <dbReference type="EMBL" id="WQG88933.1"/>
    </source>
</evidence>
<protein>
    <submittedName>
        <fullName evidence="1">Uncharacterized protein</fullName>
    </submittedName>
</protein>
<dbReference type="Proteomes" id="UP000183788">
    <property type="component" value="Unassembled WGS sequence"/>
</dbReference>
<evidence type="ECO:0000313" key="3">
    <source>
        <dbReference type="Proteomes" id="UP000183788"/>
    </source>
</evidence>
<gene>
    <name evidence="1" type="ORF">SAMN05661012_05646</name>
    <name evidence="2" type="ORF">SR876_28795</name>
</gene>
<sequence length="180" mass="19748">MGNGNTIYSGSIIVEYVDALETGVDFGTTLIDRPESPSGGLTTFVFTKVNMNNLNAYDSRSVVPPNTPRETASLTRDILHELVHTAGPNHTDDVNQAKDIQIIAKPIMARDGSLIRVDRNITPGASLDLIIHSIMSYPGIKLEGKTINEYVLNKFDRSKVSPGQVLQIINQIDIDEQKTK</sequence>
<dbReference type="OrthoDB" id="674253at2"/>
<accession>A0A1K1SKY8</accession>
<proteinExistence type="predicted"/>
<reference evidence="2 4" key="2">
    <citation type="submission" date="2023-11" db="EMBL/GenBank/DDBJ databases">
        <title>MicrobeMod: A computational toolkit for identifying prokaryotic methylation and restriction-modification with nanopore sequencing.</title>
        <authorList>
            <person name="Crits-Christoph A."/>
            <person name="Kang S.C."/>
            <person name="Lee H."/>
            <person name="Ostrov N."/>
        </authorList>
    </citation>
    <scope>NUCLEOTIDE SEQUENCE [LARGE SCALE GENOMIC DNA]</scope>
    <source>
        <strain evidence="2 4">ATCC 23090</strain>
    </source>
</reference>
<dbReference type="EMBL" id="CP140154">
    <property type="protein sequence ID" value="WQG88933.1"/>
    <property type="molecule type" value="Genomic_DNA"/>
</dbReference>
<dbReference type="RefSeq" id="WP_072364877.1">
    <property type="nucleotide sequence ID" value="NZ_CP139972.1"/>
</dbReference>
<dbReference type="Proteomes" id="UP001326715">
    <property type="component" value="Chromosome"/>
</dbReference>
<dbReference type="AlphaFoldDB" id="A0A1K1SKY8"/>
<name>A0A1K1SKY8_9BACT</name>
<evidence type="ECO:0000313" key="1">
    <source>
        <dbReference type="EMBL" id="SFW84986.1"/>
    </source>
</evidence>